<accession>A0A2A4G8I6</accession>
<reference evidence="6 7" key="1">
    <citation type="submission" date="2017-04" db="EMBL/GenBank/DDBJ databases">
        <title>A new member of the family Flavobacteriaceae isolated from ascidians.</title>
        <authorList>
            <person name="Chen L."/>
        </authorList>
    </citation>
    <scope>NUCLEOTIDE SEQUENCE [LARGE SCALE GENOMIC DNA]</scope>
    <source>
        <strain evidence="6 7">HQA918</strain>
    </source>
</reference>
<dbReference type="SUPFAM" id="SSF58014">
    <property type="entry name" value="Coiled-coil domain of nucleotide exchange factor GrpE"/>
    <property type="match status" value="1"/>
</dbReference>
<dbReference type="GO" id="GO:0051087">
    <property type="term" value="F:protein-folding chaperone binding"/>
    <property type="evidence" value="ECO:0007669"/>
    <property type="project" value="InterPro"/>
</dbReference>
<feature type="region of interest" description="Disordered" evidence="5">
    <location>
        <begin position="37"/>
        <end position="60"/>
    </location>
</feature>
<sequence>MAFDLQFQKQSNYIDSMSKKDTKKAKEEILDQEVNAEAQAEETQETQEEQGEELSVEEKLQEELGKEKDKFLRLFAEFENYKKRTSKERMELFKTAGQEVMVSLLPVLDDFDRALTELDKLEDKEMFKGVELIHNKFREVLKSKGLAVMEVNAGDTFDAEQHDAITQIPAPSEDLKGKIVDTVEKGYTLGEKIVRHPKVVVGN</sequence>
<dbReference type="CDD" id="cd00446">
    <property type="entry name" value="GrpE"/>
    <property type="match status" value="1"/>
</dbReference>
<evidence type="ECO:0000256" key="2">
    <source>
        <dbReference type="ARBA" id="ARBA00023186"/>
    </source>
</evidence>
<evidence type="ECO:0000256" key="4">
    <source>
        <dbReference type="RuleBase" id="RU004478"/>
    </source>
</evidence>
<dbReference type="GO" id="GO:0051082">
    <property type="term" value="F:unfolded protein binding"/>
    <property type="evidence" value="ECO:0007669"/>
    <property type="project" value="TreeGrafter"/>
</dbReference>
<protein>
    <recommendedName>
        <fullName evidence="3">Protein GrpE</fullName>
    </recommendedName>
    <alternativeName>
        <fullName evidence="3">HSP-70 cofactor</fullName>
    </alternativeName>
</protein>
<feature type="compositionally biased region" description="Acidic residues" evidence="5">
    <location>
        <begin position="39"/>
        <end position="55"/>
    </location>
</feature>
<dbReference type="InterPro" id="IPR013805">
    <property type="entry name" value="GrpE_CC"/>
</dbReference>
<comment type="similarity">
    <text evidence="1 3 4">Belongs to the GrpE family.</text>
</comment>
<comment type="subcellular location">
    <subcellularLocation>
        <location evidence="3">Cytoplasm</location>
    </subcellularLocation>
</comment>
<dbReference type="PRINTS" id="PR00773">
    <property type="entry name" value="GRPEPROTEIN"/>
</dbReference>
<dbReference type="Proteomes" id="UP000219559">
    <property type="component" value="Unassembled WGS sequence"/>
</dbReference>
<dbReference type="Gene3D" id="3.90.20.20">
    <property type="match status" value="1"/>
</dbReference>
<dbReference type="GO" id="GO:0006457">
    <property type="term" value="P:protein folding"/>
    <property type="evidence" value="ECO:0007669"/>
    <property type="project" value="InterPro"/>
</dbReference>
<organism evidence="6 7">
    <name type="scientific">Sediminicola luteus</name>
    <dbReference type="NCBI Taxonomy" id="319238"/>
    <lineage>
        <taxon>Bacteria</taxon>
        <taxon>Pseudomonadati</taxon>
        <taxon>Bacteroidota</taxon>
        <taxon>Flavobacteriia</taxon>
        <taxon>Flavobacteriales</taxon>
        <taxon>Flavobacteriaceae</taxon>
        <taxon>Sediminicola</taxon>
    </lineage>
</organism>
<dbReference type="PANTHER" id="PTHR21237">
    <property type="entry name" value="GRPE PROTEIN"/>
    <property type="match status" value="1"/>
</dbReference>
<gene>
    <name evidence="3" type="primary">grpE</name>
    <name evidence="6" type="ORF">B7P33_08375</name>
</gene>
<comment type="subunit">
    <text evidence="3">Homodimer.</text>
</comment>
<evidence type="ECO:0000313" key="6">
    <source>
        <dbReference type="EMBL" id="PCE64306.1"/>
    </source>
</evidence>
<dbReference type="PANTHER" id="PTHR21237:SF23">
    <property type="entry name" value="GRPE PROTEIN HOMOLOG, MITOCHONDRIAL"/>
    <property type="match status" value="1"/>
</dbReference>
<keyword evidence="2 3" id="KW-0143">Chaperone</keyword>
<proteinExistence type="inferred from homology"/>
<dbReference type="GO" id="GO:0042803">
    <property type="term" value="F:protein homodimerization activity"/>
    <property type="evidence" value="ECO:0007669"/>
    <property type="project" value="InterPro"/>
</dbReference>
<dbReference type="GO" id="GO:0000774">
    <property type="term" value="F:adenyl-nucleotide exchange factor activity"/>
    <property type="evidence" value="ECO:0007669"/>
    <property type="project" value="InterPro"/>
</dbReference>
<evidence type="ECO:0000256" key="5">
    <source>
        <dbReference type="SAM" id="MobiDB-lite"/>
    </source>
</evidence>
<dbReference type="Pfam" id="PF01025">
    <property type="entry name" value="GrpE"/>
    <property type="match status" value="1"/>
</dbReference>
<keyword evidence="3" id="KW-0346">Stress response</keyword>
<evidence type="ECO:0000256" key="3">
    <source>
        <dbReference type="HAMAP-Rule" id="MF_01151"/>
    </source>
</evidence>
<dbReference type="AlphaFoldDB" id="A0A2A4G8I6"/>
<dbReference type="SUPFAM" id="SSF51064">
    <property type="entry name" value="Head domain of nucleotide exchange factor GrpE"/>
    <property type="match status" value="1"/>
</dbReference>
<keyword evidence="3" id="KW-0963">Cytoplasm</keyword>
<comment type="caution">
    <text evidence="6">The sequence shown here is derived from an EMBL/GenBank/DDBJ whole genome shotgun (WGS) entry which is preliminary data.</text>
</comment>
<dbReference type="Gene3D" id="2.30.22.10">
    <property type="entry name" value="Head domain of nucleotide exchange factor GrpE"/>
    <property type="match status" value="1"/>
</dbReference>
<dbReference type="GO" id="GO:0005737">
    <property type="term" value="C:cytoplasm"/>
    <property type="evidence" value="ECO:0007669"/>
    <property type="project" value="UniProtKB-SubCell"/>
</dbReference>
<evidence type="ECO:0000313" key="7">
    <source>
        <dbReference type="Proteomes" id="UP000219559"/>
    </source>
</evidence>
<evidence type="ECO:0000256" key="1">
    <source>
        <dbReference type="ARBA" id="ARBA00009054"/>
    </source>
</evidence>
<keyword evidence="7" id="KW-1185">Reference proteome</keyword>
<comment type="function">
    <text evidence="3">Participates actively in the response to hyperosmotic and heat shock by preventing the aggregation of stress-denatured proteins, in association with DnaK and GrpE. It is the nucleotide exchange factor for DnaK and may function as a thermosensor. Unfolded proteins bind initially to DnaJ; upon interaction with the DnaJ-bound protein, DnaK hydrolyzes its bound ATP, resulting in the formation of a stable complex. GrpE releases ADP from DnaK; ATP binding to DnaK triggers the release of the substrate protein, thus completing the reaction cycle. Several rounds of ATP-dependent interactions between DnaJ, DnaK and GrpE are required for fully efficient folding.</text>
</comment>
<dbReference type="EMBL" id="NBWU01000003">
    <property type="protein sequence ID" value="PCE64306.1"/>
    <property type="molecule type" value="Genomic_DNA"/>
</dbReference>
<dbReference type="OrthoDB" id="9812586at2"/>
<name>A0A2A4G8I6_9FLAO</name>
<dbReference type="InterPro" id="IPR000740">
    <property type="entry name" value="GrpE"/>
</dbReference>
<dbReference type="HAMAP" id="MF_01151">
    <property type="entry name" value="GrpE"/>
    <property type="match status" value="1"/>
</dbReference>
<dbReference type="InterPro" id="IPR009012">
    <property type="entry name" value="GrpE_head"/>
</dbReference>